<dbReference type="EMBL" id="CP059399">
    <property type="protein sequence ID" value="QLY29678.1"/>
    <property type="molecule type" value="Genomic_DNA"/>
</dbReference>
<keyword evidence="2" id="KW-1185">Reference proteome</keyword>
<dbReference type="Proteomes" id="UP000515512">
    <property type="component" value="Chromosome"/>
</dbReference>
<proteinExistence type="predicted"/>
<accession>A0A7D6ZBH8</accession>
<reference evidence="1 2" key="1">
    <citation type="submission" date="2020-07" db="EMBL/GenBank/DDBJ databases">
        <authorList>
            <person name="Zhuang K."/>
            <person name="Ran Y."/>
        </authorList>
    </citation>
    <scope>NUCLEOTIDE SEQUENCE [LARGE SCALE GENOMIC DNA]</scope>
    <source>
        <strain evidence="1 2">WCH-YHL-001</strain>
    </source>
</reference>
<sequence length="171" mass="18421">MSVEVLLDDFENKDKWEVAGEAATHTHVTTFKEGAPTKEPGVYADGVAGEDVRALALLVRKATDRTEIELAAKPGQAFTVKGDTTGLDLWVRSPHAAIQVSAQLQGEDGTQQEVQLGKLTADRDWHRAGTALPQPLSNATLTGLKIRVTEVVKHEGEVMILLDDLTVRTAG</sequence>
<evidence type="ECO:0000313" key="2">
    <source>
        <dbReference type="Proteomes" id="UP000515512"/>
    </source>
</evidence>
<evidence type="ECO:0000313" key="1">
    <source>
        <dbReference type="EMBL" id="QLY29678.1"/>
    </source>
</evidence>
<dbReference type="RefSeq" id="WP_181580882.1">
    <property type="nucleotide sequence ID" value="NZ_CP059399.1"/>
</dbReference>
<dbReference type="KEGG" id="nhu:H0264_31290"/>
<dbReference type="AlphaFoldDB" id="A0A7D6ZBH8"/>
<name>A0A7D6ZBH8_9NOCA</name>
<protein>
    <submittedName>
        <fullName evidence="1">Uncharacterized protein</fullName>
    </submittedName>
</protein>
<organism evidence="1 2">
    <name type="scientific">Nocardia huaxiensis</name>
    <dbReference type="NCBI Taxonomy" id="2755382"/>
    <lineage>
        <taxon>Bacteria</taxon>
        <taxon>Bacillati</taxon>
        <taxon>Actinomycetota</taxon>
        <taxon>Actinomycetes</taxon>
        <taxon>Mycobacteriales</taxon>
        <taxon>Nocardiaceae</taxon>
        <taxon>Nocardia</taxon>
    </lineage>
</organism>
<gene>
    <name evidence="1" type="ORF">H0264_31290</name>
</gene>